<comment type="similarity">
    <text evidence="2 11">Belongs to the class-I aminoacyl-tRNA synthetase family.</text>
</comment>
<dbReference type="PANTHER" id="PTHR43326">
    <property type="entry name" value="METHIONYL-TRNA SYNTHETASE"/>
    <property type="match status" value="1"/>
</dbReference>
<dbReference type="GeneID" id="11504097"/>
<evidence type="ECO:0000313" key="15">
    <source>
        <dbReference type="Proteomes" id="UP000005627"/>
    </source>
</evidence>
<reference evidence="14 15" key="1">
    <citation type="journal article" date="2011" name="Proc. Natl. Acad. Sci. U.S.A.">
        <title>Evolutionary erosion of yeast sex chromosomes by mating-type switching accidents.</title>
        <authorList>
            <person name="Gordon J.L."/>
            <person name="Armisen D."/>
            <person name="Proux-Wera E."/>
            <person name="Oheigeartaigh S.S."/>
            <person name="Byrne K.P."/>
            <person name="Wolfe K.H."/>
        </authorList>
    </citation>
    <scope>NUCLEOTIDE SEQUENCE [LARGE SCALE GENOMIC DNA]</scope>
    <source>
        <strain evidence="15">ATCC 10662 / CBS 1146 / NBRC 0425 / NCYC 2629 / NRRL Y-866</strain>
    </source>
</reference>
<evidence type="ECO:0000259" key="13">
    <source>
        <dbReference type="Pfam" id="PF19303"/>
    </source>
</evidence>
<dbReference type="InterPro" id="IPR014758">
    <property type="entry name" value="Met-tRNA_synth"/>
</dbReference>
<keyword evidence="5 11" id="KW-0547">Nucleotide-binding</keyword>
<evidence type="ECO:0000256" key="4">
    <source>
        <dbReference type="ARBA" id="ARBA00022598"/>
    </source>
</evidence>
<keyword evidence="15" id="KW-1185">Reference proteome</keyword>
<evidence type="ECO:0000256" key="6">
    <source>
        <dbReference type="ARBA" id="ARBA00022840"/>
    </source>
</evidence>
<dbReference type="PRINTS" id="PR01041">
    <property type="entry name" value="TRNASYNTHMET"/>
</dbReference>
<dbReference type="KEGG" id="tdl:TDEL_0E04530"/>
<gene>
    <name evidence="14" type="primary">TDEL0E04530</name>
    <name evidence="14" type="ORF">TDEL_0E04530</name>
</gene>
<organism evidence="14 15">
    <name type="scientific">Torulaspora delbrueckii</name>
    <name type="common">Yeast</name>
    <name type="synonym">Candida colliculosa</name>
    <dbReference type="NCBI Taxonomy" id="4950"/>
    <lineage>
        <taxon>Eukaryota</taxon>
        <taxon>Fungi</taxon>
        <taxon>Dikarya</taxon>
        <taxon>Ascomycota</taxon>
        <taxon>Saccharomycotina</taxon>
        <taxon>Saccharomycetes</taxon>
        <taxon>Saccharomycetales</taxon>
        <taxon>Saccharomycetaceae</taxon>
        <taxon>Torulaspora</taxon>
    </lineage>
</organism>
<dbReference type="Gene3D" id="2.170.220.10">
    <property type="match status" value="1"/>
</dbReference>
<evidence type="ECO:0000256" key="7">
    <source>
        <dbReference type="ARBA" id="ARBA00022917"/>
    </source>
</evidence>
<evidence type="ECO:0000256" key="9">
    <source>
        <dbReference type="ARBA" id="ARBA00026124"/>
    </source>
</evidence>
<dbReference type="FunCoup" id="G8ZVQ2">
    <property type="interactions" value="585"/>
</dbReference>
<evidence type="ECO:0000256" key="8">
    <source>
        <dbReference type="ARBA" id="ARBA00023146"/>
    </source>
</evidence>
<dbReference type="OrthoDB" id="24670at2759"/>
<keyword evidence="8 11" id="KW-0030">Aminoacyl-tRNA synthetase</keyword>
<dbReference type="EMBL" id="HE616746">
    <property type="protein sequence ID" value="CCE92696.1"/>
    <property type="molecule type" value="Genomic_DNA"/>
</dbReference>
<accession>G8ZVQ2</accession>
<dbReference type="Pfam" id="PF19303">
    <property type="entry name" value="Anticodon_3"/>
    <property type="match status" value="1"/>
</dbReference>
<evidence type="ECO:0000256" key="1">
    <source>
        <dbReference type="ARBA" id="ARBA00004496"/>
    </source>
</evidence>
<name>G8ZVQ2_TORDE</name>
<dbReference type="SUPFAM" id="SSF52374">
    <property type="entry name" value="Nucleotidylyl transferase"/>
    <property type="match status" value="1"/>
</dbReference>
<dbReference type="InterPro" id="IPR001412">
    <property type="entry name" value="aa-tRNA-synth_I_CS"/>
</dbReference>
<dbReference type="InterPro" id="IPR023457">
    <property type="entry name" value="Met-tRNA_synth_2"/>
</dbReference>
<dbReference type="InterPro" id="IPR009080">
    <property type="entry name" value="tRNAsynth_Ia_anticodon-bd"/>
</dbReference>
<dbReference type="FunFam" id="2.170.220.10:FF:000002">
    <property type="entry name" value="Methionine--tRNA ligase"/>
    <property type="match status" value="1"/>
</dbReference>
<dbReference type="Proteomes" id="UP000005627">
    <property type="component" value="Chromosome 5"/>
</dbReference>
<dbReference type="InterPro" id="IPR015413">
    <property type="entry name" value="Methionyl/Leucyl_tRNA_Synth"/>
</dbReference>
<sequence length="559" mass="64296">MISRVWSRRWLSKVSHVTTPIFYPNAKPHLGHLYSSLLCDVFHRWQVLEGKESLFTTGTDEHGLKIQIASEKNGFASPREFVDKLYNDFIELDRVSNVKFTRFIRTTDPDHVANVAKLWRLCYERGFIYQGEHKGWYSVSDETFYPESKVVKSPTDNNKYINTESNNEVVYHAENNYFFKLSAFKERLIKYIRDNPSFIYPATKRDQVLRELEGESNLQDLSVSRPSSRLKWGIEVPGDPSQRIYVWFDALCNYVTSIGGIDSLVTGETPQTNLKYLGNHPKVSSRQWWQNTTHVIGKDIIRFHTIYWPAFLMAADLPLPRNVVVHSHWLSKGVKMSKSLGNVVDPLLMIDYYGADAMRWFLLENSQLEDDGDFQENKLHNTRELLVSKWGNLVNRCCGAKFNLHRAVSIFASNDSLISAFEDEPALKKAAEQLLNELAAVPSSMNDQISTFQTRLALRNVWSIIDQSNTFMQEAKPWAKSGTQQDAVIYLCMEASRILSILCQPIIPTLATRLLNRIDVSPERRTLAYAKVGADDFYGHHANDKGRELPLQRKVQRES</sequence>
<comment type="subcellular location">
    <subcellularLocation>
        <location evidence="1">Cytoplasm</location>
    </subcellularLocation>
</comment>
<feature type="domain" description="Methionyl-tRNA synthetase anticodon-binding" evidence="13">
    <location>
        <begin position="430"/>
        <end position="521"/>
    </location>
</feature>
<keyword evidence="4 11" id="KW-0436">Ligase</keyword>
<evidence type="ECO:0000256" key="5">
    <source>
        <dbReference type="ARBA" id="ARBA00022741"/>
    </source>
</evidence>
<keyword evidence="6 11" id="KW-0067">ATP-binding</keyword>
<evidence type="ECO:0000256" key="2">
    <source>
        <dbReference type="ARBA" id="ARBA00005594"/>
    </source>
</evidence>
<dbReference type="HOGENOM" id="CLU_009710_9_0_1"/>
<dbReference type="InterPro" id="IPR033911">
    <property type="entry name" value="MetRS_core"/>
</dbReference>
<keyword evidence="7 11" id="KW-0648">Protein biosynthesis</keyword>
<dbReference type="InParanoid" id="G8ZVQ2"/>
<dbReference type="EC" id="6.1.1.10" evidence="3"/>
<dbReference type="SUPFAM" id="SSF47323">
    <property type="entry name" value="Anticodon-binding domain of a subclass of class I aminoacyl-tRNA synthetases"/>
    <property type="match status" value="1"/>
</dbReference>
<dbReference type="STRING" id="1076872.G8ZVQ2"/>
<dbReference type="GO" id="GO:0005524">
    <property type="term" value="F:ATP binding"/>
    <property type="evidence" value="ECO:0007669"/>
    <property type="project" value="UniProtKB-KW"/>
</dbReference>
<dbReference type="AlphaFoldDB" id="G8ZVQ2"/>
<dbReference type="PROSITE" id="PS00178">
    <property type="entry name" value="AA_TRNA_LIGASE_I"/>
    <property type="match status" value="1"/>
</dbReference>
<evidence type="ECO:0000256" key="10">
    <source>
        <dbReference type="ARBA" id="ARBA00030904"/>
    </source>
</evidence>
<dbReference type="InterPro" id="IPR014729">
    <property type="entry name" value="Rossmann-like_a/b/a_fold"/>
</dbReference>
<proteinExistence type="inferred from homology"/>
<dbReference type="Pfam" id="PF09334">
    <property type="entry name" value="tRNA-synt_1g"/>
    <property type="match status" value="1"/>
</dbReference>
<evidence type="ECO:0000256" key="11">
    <source>
        <dbReference type="RuleBase" id="RU363039"/>
    </source>
</evidence>
<dbReference type="CDD" id="cd00814">
    <property type="entry name" value="MetRS_core"/>
    <property type="match status" value="1"/>
</dbReference>
<evidence type="ECO:0000313" key="14">
    <source>
        <dbReference type="EMBL" id="CCE92696.1"/>
    </source>
</evidence>
<feature type="domain" description="Methionyl/Leucyl tRNA synthetase" evidence="12">
    <location>
        <begin position="17"/>
        <end position="397"/>
    </location>
</feature>
<evidence type="ECO:0000259" key="12">
    <source>
        <dbReference type="Pfam" id="PF09334"/>
    </source>
</evidence>
<dbReference type="GO" id="GO:0005739">
    <property type="term" value="C:mitochondrion"/>
    <property type="evidence" value="ECO:0007669"/>
    <property type="project" value="EnsemblFungi"/>
</dbReference>
<dbReference type="Gene3D" id="1.10.730.10">
    <property type="entry name" value="Isoleucyl-tRNA Synthetase, Domain 1"/>
    <property type="match status" value="1"/>
</dbReference>
<dbReference type="RefSeq" id="XP_003681907.1">
    <property type="nucleotide sequence ID" value="XM_003681859.1"/>
</dbReference>
<evidence type="ECO:0000256" key="3">
    <source>
        <dbReference type="ARBA" id="ARBA00012838"/>
    </source>
</evidence>
<dbReference type="Gene3D" id="3.40.50.620">
    <property type="entry name" value="HUPs"/>
    <property type="match status" value="1"/>
</dbReference>
<protein>
    <recommendedName>
        <fullName evidence="9">Methionine--tRNA ligase, mitochondrial</fullName>
        <ecNumber evidence="3">6.1.1.10</ecNumber>
    </recommendedName>
    <alternativeName>
        <fullName evidence="10">Methionyl-tRNA synthetase</fullName>
    </alternativeName>
</protein>
<dbReference type="NCBIfam" id="TIGR00398">
    <property type="entry name" value="metG"/>
    <property type="match status" value="1"/>
</dbReference>
<dbReference type="GO" id="GO:0004825">
    <property type="term" value="F:methionine-tRNA ligase activity"/>
    <property type="evidence" value="ECO:0007669"/>
    <property type="project" value="UniProtKB-EC"/>
</dbReference>
<dbReference type="eggNOG" id="KOG0436">
    <property type="taxonomic scope" value="Eukaryota"/>
</dbReference>
<dbReference type="PANTHER" id="PTHR43326:SF1">
    <property type="entry name" value="METHIONINE--TRNA LIGASE, MITOCHONDRIAL"/>
    <property type="match status" value="1"/>
</dbReference>
<dbReference type="GO" id="GO:0006431">
    <property type="term" value="P:methionyl-tRNA aminoacylation"/>
    <property type="evidence" value="ECO:0007669"/>
    <property type="project" value="EnsemblFungi"/>
</dbReference>
<dbReference type="InterPro" id="IPR041872">
    <property type="entry name" value="Anticodon_Met"/>
</dbReference>